<dbReference type="RefSeq" id="WP_013709273.1">
    <property type="nucleotide sequence ID" value="NC_015389.1"/>
</dbReference>
<name>F2NAS5_CORGP</name>
<keyword evidence="4" id="KW-1185">Reference proteome</keyword>
<gene>
    <name evidence="3" type="ordered locus">Corgl_1431</name>
</gene>
<dbReference type="eggNOG" id="ENOG5031VBW">
    <property type="taxonomic scope" value="Bacteria"/>
</dbReference>
<dbReference type="HOGENOM" id="CLU_559868_0_0_11"/>
<dbReference type="OrthoDB" id="3034465at2"/>
<evidence type="ECO:0008006" key="5">
    <source>
        <dbReference type="Google" id="ProtNLM"/>
    </source>
</evidence>
<protein>
    <recommendedName>
        <fullName evidence="5">LPXTG-motif cell wall anchor domain protein</fullName>
    </recommendedName>
</protein>
<dbReference type="Proteomes" id="UP000006851">
    <property type="component" value="Chromosome"/>
</dbReference>
<dbReference type="EMBL" id="CP002628">
    <property type="protein sequence ID" value="AEB07531.1"/>
    <property type="molecule type" value="Genomic_DNA"/>
</dbReference>
<keyword evidence="2" id="KW-0732">Signal</keyword>
<feature type="chain" id="PRO_5003282454" description="LPXTG-motif cell wall anchor domain protein" evidence="2">
    <location>
        <begin position="29"/>
        <end position="487"/>
    </location>
</feature>
<reference evidence="4" key="1">
    <citation type="journal article" date="2013" name="Stand. Genomic Sci.">
        <title>Complete genome sequence of Coriobacterium glomerans type strain (PW2(T)) from the midgut of Pyrrhocoris apterus L. (red soldier bug).</title>
        <authorList>
            <person name="Stackebrandt E."/>
            <person name="Zeytun A."/>
            <person name="Lapidus A."/>
            <person name="Nolan M."/>
            <person name="Lucas S."/>
            <person name="Hammon N."/>
            <person name="Deshpande S."/>
            <person name="Cheng J.F."/>
            <person name="Tapia R."/>
            <person name="Goodwin L.A."/>
            <person name="Pitluck S."/>
            <person name="Liolios K."/>
            <person name="Pagani I."/>
            <person name="Ivanova N."/>
            <person name="Mavromatis K."/>
            <person name="Mikhailova N."/>
            <person name="Huntemann M."/>
            <person name="Pati A."/>
            <person name="Chen A."/>
            <person name="Palaniappan K."/>
            <person name="Chang Y.J."/>
            <person name="Land M."/>
            <person name="Hauser L."/>
            <person name="Rohde M."/>
            <person name="Pukall R."/>
            <person name="Goker M."/>
            <person name="Detter J.C."/>
            <person name="Woyke T."/>
            <person name="Bristow J."/>
            <person name="Eisen J.A."/>
            <person name="Markowitz V."/>
            <person name="Hugenholtz P."/>
            <person name="Kyrpides N.C."/>
            <person name="Klenk H.P."/>
        </authorList>
    </citation>
    <scope>NUCLEOTIDE SEQUENCE</scope>
    <source>
        <strain evidence="4">ATCC 49209 / DSM 20642 / JCM 10262 / PW2</strain>
    </source>
</reference>
<evidence type="ECO:0000256" key="2">
    <source>
        <dbReference type="SAM" id="SignalP"/>
    </source>
</evidence>
<evidence type="ECO:0000313" key="4">
    <source>
        <dbReference type="Proteomes" id="UP000006851"/>
    </source>
</evidence>
<evidence type="ECO:0000256" key="1">
    <source>
        <dbReference type="SAM" id="MobiDB-lite"/>
    </source>
</evidence>
<sequence length="487" mass="52561">MNLRRLRGRLLVGATMFLLLGVGASVRAANMAYADDDAGQNPLAADEQNSSPEQKNDPDAISTPENASTHTVIFIVGQDSTTLKEVHVPDGQAVADPGYKESGIFDDANKPYYNDHHFDFVGWRIGDQTEFAEASDITKDLYDFKKPVSGDLKLSAVYAFDQHKVYMNVLFNPYVPFSSDLRGDPDPYEVTPISILSGKTMKEALDNQHECGDFFTLGINSKSSVMMEPGMPHPGNPKYIFNGWFDQYGHQYTKDTPIDKDVHLLTSWRLKGANTNVNILFGSAEILQVDGILHGPNVPDGAKIVLNCPIPSASEYDKLPFNFTDGCLCSISPKLFVNGKEIHNGFGSFKLSCAITLDEYKGANAFDVFSIHMDGTVTSERKPITNNIASLQISDLSDVTSMFWVVVKAPNGGNDDSGDGAGGGTTNDDNSKSDDSQNNNPDQVQNDTTEEGPIPGTGDGNSPAIAGALAGLGSVFAAGGYICRRNS</sequence>
<feature type="region of interest" description="Disordered" evidence="1">
    <location>
        <begin position="413"/>
        <end position="462"/>
    </location>
</feature>
<feature type="region of interest" description="Disordered" evidence="1">
    <location>
        <begin position="38"/>
        <end position="64"/>
    </location>
</feature>
<feature type="signal peptide" evidence="2">
    <location>
        <begin position="1"/>
        <end position="28"/>
    </location>
</feature>
<evidence type="ECO:0000313" key="3">
    <source>
        <dbReference type="EMBL" id="AEB07531.1"/>
    </source>
</evidence>
<dbReference type="AlphaFoldDB" id="F2NAS5"/>
<proteinExistence type="predicted"/>
<dbReference type="KEGG" id="cgo:Corgl_1431"/>
<feature type="compositionally biased region" description="Low complexity" evidence="1">
    <location>
        <begin position="436"/>
        <end position="447"/>
    </location>
</feature>
<accession>F2NAS5</accession>
<organism evidence="3 4">
    <name type="scientific">Coriobacterium glomerans (strain ATCC 49209 / DSM 20642 / JCM 10262 / PW2)</name>
    <dbReference type="NCBI Taxonomy" id="700015"/>
    <lineage>
        <taxon>Bacteria</taxon>
        <taxon>Bacillati</taxon>
        <taxon>Actinomycetota</taxon>
        <taxon>Coriobacteriia</taxon>
        <taxon>Coriobacteriales</taxon>
        <taxon>Coriobacteriaceae</taxon>
        <taxon>Coriobacterium</taxon>
    </lineage>
</organism>